<name>A0A9P8VLE5_9PEZI</name>
<dbReference type="AlphaFoldDB" id="A0A9P8VLE5"/>
<sequence>MLARIHEERDAWVARDIEETGHPPEPLPAEKDFSKHPDIGPGEASHLTEMYRDFVRPYIEANPPGSEPVTLADVFAGELLQMHHNMVLEDREALNGADLDSAFLYQAAYLDKRNIYHQVASRGGFFVYLDKESIERLAQVPDDEAMAVMTRDEKARLGWETWVKIVSMEGRTDPEDLSDWPVYTGVSREPSALRRLRLPLWFDFLGAVGDRRMKGMDYEGDGYEHGPGSAEWTYTPPNHYEFPGKKERMEGLYGPQKRGRY</sequence>
<dbReference type="Proteomes" id="UP000770015">
    <property type="component" value="Unassembled WGS sequence"/>
</dbReference>
<comment type="caution">
    <text evidence="2">The sequence shown here is derived from an EMBL/GenBank/DDBJ whole genome shotgun (WGS) entry which is preliminary data.</text>
</comment>
<evidence type="ECO:0000313" key="3">
    <source>
        <dbReference type="Proteomes" id="UP000770015"/>
    </source>
</evidence>
<keyword evidence="3" id="KW-1185">Reference proteome</keyword>
<dbReference type="OrthoDB" id="4803293at2759"/>
<gene>
    <name evidence="2" type="ORF">F5X68DRAFT_248453</name>
</gene>
<evidence type="ECO:0000256" key="1">
    <source>
        <dbReference type="SAM" id="MobiDB-lite"/>
    </source>
</evidence>
<proteinExistence type="predicted"/>
<accession>A0A9P8VLE5</accession>
<evidence type="ECO:0000313" key="2">
    <source>
        <dbReference type="EMBL" id="KAH6693934.1"/>
    </source>
</evidence>
<organism evidence="2 3">
    <name type="scientific">Plectosphaerella plurivora</name>
    <dbReference type="NCBI Taxonomy" id="936078"/>
    <lineage>
        <taxon>Eukaryota</taxon>
        <taxon>Fungi</taxon>
        <taxon>Dikarya</taxon>
        <taxon>Ascomycota</taxon>
        <taxon>Pezizomycotina</taxon>
        <taxon>Sordariomycetes</taxon>
        <taxon>Hypocreomycetidae</taxon>
        <taxon>Glomerellales</taxon>
        <taxon>Plectosphaerellaceae</taxon>
        <taxon>Plectosphaerella</taxon>
    </lineage>
</organism>
<protein>
    <submittedName>
        <fullName evidence="2">Uncharacterized protein</fullName>
    </submittedName>
</protein>
<reference evidence="2" key="1">
    <citation type="journal article" date="2021" name="Nat. Commun.">
        <title>Genetic determinants of endophytism in the Arabidopsis root mycobiome.</title>
        <authorList>
            <person name="Mesny F."/>
            <person name="Miyauchi S."/>
            <person name="Thiergart T."/>
            <person name="Pickel B."/>
            <person name="Atanasova L."/>
            <person name="Karlsson M."/>
            <person name="Huettel B."/>
            <person name="Barry K.W."/>
            <person name="Haridas S."/>
            <person name="Chen C."/>
            <person name="Bauer D."/>
            <person name="Andreopoulos W."/>
            <person name="Pangilinan J."/>
            <person name="LaButti K."/>
            <person name="Riley R."/>
            <person name="Lipzen A."/>
            <person name="Clum A."/>
            <person name="Drula E."/>
            <person name="Henrissat B."/>
            <person name="Kohler A."/>
            <person name="Grigoriev I.V."/>
            <person name="Martin F.M."/>
            <person name="Hacquard S."/>
        </authorList>
    </citation>
    <scope>NUCLEOTIDE SEQUENCE</scope>
    <source>
        <strain evidence="2">MPI-SDFR-AT-0117</strain>
    </source>
</reference>
<feature type="region of interest" description="Disordered" evidence="1">
    <location>
        <begin position="13"/>
        <end position="37"/>
    </location>
</feature>
<dbReference type="EMBL" id="JAGSXJ010000003">
    <property type="protein sequence ID" value="KAH6693934.1"/>
    <property type="molecule type" value="Genomic_DNA"/>
</dbReference>